<name>G4HN88_9BACL</name>
<dbReference type="InterPro" id="IPR011663">
    <property type="entry name" value="UTRA"/>
</dbReference>
<dbReference type="PRINTS" id="PR00035">
    <property type="entry name" value="HTHGNTR"/>
</dbReference>
<dbReference type="InterPro" id="IPR028978">
    <property type="entry name" value="Chorismate_lyase_/UTRA_dom_sf"/>
</dbReference>
<dbReference type="CDD" id="cd07377">
    <property type="entry name" value="WHTH_GntR"/>
    <property type="match status" value="1"/>
</dbReference>
<dbReference type="PANTHER" id="PTHR44846">
    <property type="entry name" value="MANNOSYL-D-GLYCERATE TRANSPORT/METABOLISM SYSTEM REPRESSOR MNGR-RELATED"/>
    <property type="match status" value="1"/>
</dbReference>
<dbReference type="PATRIC" id="fig|743719.3.peg.5557"/>
<keyword evidence="2" id="KW-0238">DNA-binding</keyword>
<evidence type="ECO:0000313" key="5">
    <source>
        <dbReference type="EMBL" id="EHB54250.1"/>
    </source>
</evidence>
<dbReference type="STRING" id="743719.PaelaDRAFT_5449"/>
<organism evidence="5 6">
    <name type="scientific">Paenibacillus lactis 154</name>
    <dbReference type="NCBI Taxonomy" id="743719"/>
    <lineage>
        <taxon>Bacteria</taxon>
        <taxon>Bacillati</taxon>
        <taxon>Bacillota</taxon>
        <taxon>Bacilli</taxon>
        <taxon>Bacillales</taxon>
        <taxon>Paenibacillaceae</taxon>
        <taxon>Paenibacillus</taxon>
    </lineage>
</organism>
<dbReference type="SMART" id="SM00345">
    <property type="entry name" value="HTH_GNTR"/>
    <property type="match status" value="1"/>
</dbReference>
<dbReference type="InterPro" id="IPR036388">
    <property type="entry name" value="WH-like_DNA-bd_sf"/>
</dbReference>
<evidence type="ECO:0000256" key="2">
    <source>
        <dbReference type="ARBA" id="ARBA00023125"/>
    </source>
</evidence>
<evidence type="ECO:0000256" key="3">
    <source>
        <dbReference type="ARBA" id="ARBA00023163"/>
    </source>
</evidence>
<dbReference type="InterPro" id="IPR036390">
    <property type="entry name" value="WH_DNA-bd_sf"/>
</dbReference>
<evidence type="ECO:0000259" key="4">
    <source>
        <dbReference type="PROSITE" id="PS50949"/>
    </source>
</evidence>
<protein>
    <submittedName>
        <fullName evidence="5">Transcriptional regulator, GntR family</fullName>
    </submittedName>
</protein>
<dbReference type="PROSITE" id="PS50949">
    <property type="entry name" value="HTH_GNTR"/>
    <property type="match status" value="1"/>
</dbReference>
<dbReference type="Gene3D" id="3.40.1410.10">
    <property type="entry name" value="Chorismate lyase-like"/>
    <property type="match status" value="1"/>
</dbReference>
<dbReference type="InterPro" id="IPR000524">
    <property type="entry name" value="Tscrpt_reg_HTH_GntR"/>
</dbReference>
<dbReference type="SMART" id="SM00866">
    <property type="entry name" value="UTRA"/>
    <property type="match status" value="1"/>
</dbReference>
<reference evidence="5 6" key="1">
    <citation type="submission" date="2011-09" db="EMBL/GenBank/DDBJ databases">
        <title>The draft genome of Paenibacillus lactis 154.</title>
        <authorList>
            <consortium name="US DOE Joint Genome Institute (JGI-PGF)"/>
            <person name="Lucas S."/>
            <person name="Han J."/>
            <person name="Lapidus A."/>
            <person name="Cheng J.-F."/>
            <person name="Goodwin L."/>
            <person name="Pitluck S."/>
            <person name="Peters L."/>
            <person name="Land M.L."/>
            <person name="Hauser L."/>
            <person name="Siebers A."/>
            <person name="Thelen M."/>
            <person name="Hugenholtz P."/>
            <person name="Allgaier M."/>
            <person name="Woyke T.J."/>
        </authorList>
    </citation>
    <scope>NUCLEOTIDE SEQUENCE [LARGE SCALE GENOMIC DNA]</scope>
    <source>
        <strain evidence="5 6">154</strain>
    </source>
</reference>
<gene>
    <name evidence="5" type="ORF">PaelaDRAFT_5449</name>
</gene>
<dbReference type="Proteomes" id="UP000003891">
    <property type="component" value="Unassembled WGS sequence"/>
</dbReference>
<proteinExistence type="predicted"/>
<dbReference type="SUPFAM" id="SSF64288">
    <property type="entry name" value="Chorismate lyase-like"/>
    <property type="match status" value="1"/>
</dbReference>
<dbReference type="GO" id="GO:0003677">
    <property type="term" value="F:DNA binding"/>
    <property type="evidence" value="ECO:0007669"/>
    <property type="project" value="UniProtKB-KW"/>
</dbReference>
<keyword evidence="3" id="KW-0804">Transcription</keyword>
<dbReference type="EMBL" id="AGIP01000019">
    <property type="protein sequence ID" value="EHB54250.1"/>
    <property type="molecule type" value="Genomic_DNA"/>
</dbReference>
<dbReference type="eggNOG" id="COG2188">
    <property type="taxonomic scope" value="Bacteria"/>
</dbReference>
<sequence length="259" mass="29911">MTFCEQWVIIGRMWKGKVNERMSITRKNGPLYLQIKKIIKDRILHGVYPLGTHIPSEPQLEQEFNVSKMTVRNAIQELHQEGYVEKRSGVGTIVTRNTSFSKLSKGKLFTEILVEEGHQIQKRHLKTEWVFHEPDSEMYEKFGEKCLRIERLYLLDGQPYIHYTHYVSPLVDMGGDFGPGELPSLYDRIEESQITLENFRDRFLAAVADEEMAGLLGVSPGTPLLKRLRSSYDGAGTIIEYSIGYYNTELQHYLISYDA</sequence>
<dbReference type="PANTHER" id="PTHR44846:SF1">
    <property type="entry name" value="MANNOSYL-D-GLYCERATE TRANSPORT_METABOLISM SYSTEM REPRESSOR MNGR-RELATED"/>
    <property type="match status" value="1"/>
</dbReference>
<dbReference type="Gene3D" id="1.10.10.10">
    <property type="entry name" value="Winged helix-like DNA-binding domain superfamily/Winged helix DNA-binding domain"/>
    <property type="match status" value="1"/>
</dbReference>
<dbReference type="GO" id="GO:0003700">
    <property type="term" value="F:DNA-binding transcription factor activity"/>
    <property type="evidence" value="ECO:0007669"/>
    <property type="project" value="InterPro"/>
</dbReference>
<evidence type="ECO:0000256" key="1">
    <source>
        <dbReference type="ARBA" id="ARBA00023015"/>
    </source>
</evidence>
<dbReference type="AlphaFoldDB" id="G4HN88"/>
<feature type="domain" description="HTH gntR-type" evidence="4">
    <location>
        <begin position="29"/>
        <end position="97"/>
    </location>
</feature>
<dbReference type="FunFam" id="1.10.10.10:FF:000079">
    <property type="entry name" value="GntR family transcriptional regulator"/>
    <property type="match status" value="1"/>
</dbReference>
<evidence type="ECO:0000313" key="6">
    <source>
        <dbReference type="Proteomes" id="UP000003891"/>
    </source>
</evidence>
<dbReference type="SUPFAM" id="SSF46785">
    <property type="entry name" value="Winged helix' DNA-binding domain"/>
    <property type="match status" value="1"/>
</dbReference>
<dbReference type="InterPro" id="IPR050679">
    <property type="entry name" value="Bact_HTH_transcr_reg"/>
</dbReference>
<dbReference type="GO" id="GO:0045892">
    <property type="term" value="P:negative regulation of DNA-templated transcription"/>
    <property type="evidence" value="ECO:0007669"/>
    <property type="project" value="TreeGrafter"/>
</dbReference>
<dbReference type="Pfam" id="PF00392">
    <property type="entry name" value="GntR"/>
    <property type="match status" value="1"/>
</dbReference>
<accession>G4HN88</accession>
<keyword evidence="1" id="KW-0805">Transcription regulation</keyword>
<dbReference type="Pfam" id="PF07702">
    <property type="entry name" value="UTRA"/>
    <property type="match status" value="1"/>
</dbReference>